<dbReference type="PROSITE" id="PS50110">
    <property type="entry name" value="RESPONSE_REGULATORY"/>
    <property type="match status" value="1"/>
</dbReference>
<dbReference type="Proteomes" id="UP001221302">
    <property type="component" value="Unassembled WGS sequence"/>
</dbReference>
<dbReference type="InterPro" id="IPR011006">
    <property type="entry name" value="CheY-like_superfamily"/>
</dbReference>
<dbReference type="Gene3D" id="3.40.50.2300">
    <property type="match status" value="1"/>
</dbReference>
<dbReference type="SUPFAM" id="SSF52172">
    <property type="entry name" value="CheY-like"/>
    <property type="match status" value="1"/>
</dbReference>
<protein>
    <recommendedName>
        <fullName evidence="2">Response regulatory domain-containing protein</fullName>
    </recommendedName>
</protein>
<name>A0AAE3P1N5_9BACT</name>
<evidence type="ECO:0000259" key="2">
    <source>
        <dbReference type="PROSITE" id="PS50110"/>
    </source>
</evidence>
<reference evidence="3" key="1">
    <citation type="submission" date="2023-03" db="EMBL/GenBank/DDBJ databases">
        <title>Stygiobacter electus gen. nov., sp. nov., facultatively anaerobic thermotolerant bacterium of the class Ignavibacteria from a well of Yessentuki mineral water deposit.</title>
        <authorList>
            <person name="Podosokorskaya O.A."/>
            <person name="Elcheninov A.G."/>
            <person name="Petrova N.F."/>
            <person name="Zavarzina D.G."/>
            <person name="Kublanov I.V."/>
            <person name="Merkel A.Y."/>
        </authorList>
    </citation>
    <scope>NUCLEOTIDE SEQUENCE</scope>
    <source>
        <strain evidence="3">09-Me</strain>
    </source>
</reference>
<dbReference type="InterPro" id="IPR001789">
    <property type="entry name" value="Sig_transdc_resp-reg_receiver"/>
</dbReference>
<comment type="caution">
    <text evidence="1">Lacks conserved residue(s) required for the propagation of feature annotation.</text>
</comment>
<gene>
    <name evidence="3" type="ORF">P0M35_10615</name>
</gene>
<evidence type="ECO:0000256" key="1">
    <source>
        <dbReference type="PROSITE-ProRule" id="PRU00169"/>
    </source>
</evidence>
<organism evidence="3 4">
    <name type="scientific">Stygiobacter electus</name>
    <dbReference type="NCBI Taxonomy" id="3032292"/>
    <lineage>
        <taxon>Bacteria</taxon>
        <taxon>Pseudomonadati</taxon>
        <taxon>Ignavibacteriota</taxon>
        <taxon>Ignavibacteria</taxon>
        <taxon>Ignavibacteriales</taxon>
        <taxon>Melioribacteraceae</taxon>
        <taxon>Stygiobacter</taxon>
    </lineage>
</organism>
<sequence>MNTQILIIDSDTFALKKLREILSREGFNIMTVTNRESALNICEKIKIDYVIAIPEELKLNNQKKEE</sequence>
<dbReference type="EMBL" id="JARGDL010000015">
    <property type="protein sequence ID" value="MDF1612605.1"/>
    <property type="molecule type" value="Genomic_DNA"/>
</dbReference>
<evidence type="ECO:0000313" key="4">
    <source>
        <dbReference type="Proteomes" id="UP001221302"/>
    </source>
</evidence>
<dbReference type="RefSeq" id="WP_321536375.1">
    <property type="nucleotide sequence ID" value="NZ_JARGDL010000015.1"/>
</dbReference>
<dbReference type="GO" id="GO:0000160">
    <property type="term" value="P:phosphorelay signal transduction system"/>
    <property type="evidence" value="ECO:0007669"/>
    <property type="project" value="InterPro"/>
</dbReference>
<comment type="caution">
    <text evidence="3">The sequence shown here is derived from an EMBL/GenBank/DDBJ whole genome shotgun (WGS) entry which is preliminary data.</text>
</comment>
<feature type="domain" description="Response regulatory" evidence="2">
    <location>
        <begin position="4"/>
        <end position="66"/>
    </location>
</feature>
<evidence type="ECO:0000313" key="3">
    <source>
        <dbReference type="EMBL" id="MDF1612605.1"/>
    </source>
</evidence>
<keyword evidence="4" id="KW-1185">Reference proteome</keyword>
<dbReference type="AlphaFoldDB" id="A0AAE3P1N5"/>
<accession>A0AAE3P1N5</accession>
<proteinExistence type="predicted"/>